<comment type="caution">
    <text evidence="2">The sequence shown here is derived from an EMBL/GenBank/DDBJ whole genome shotgun (WGS) entry which is preliminary data.</text>
</comment>
<keyword evidence="1" id="KW-1133">Transmembrane helix</keyword>
<organism evidence="2 3">
    <name type="scientific">Nonomuraea cypriaca</name>
    <dbReference type="NCBI Taxonomy" id="1187855"/>
    <lineage>
        <taxon>Bacteria</taxon>
        <taxon>Bacillati</taxon>
        <taxon>Actinomycetota</taxon>
        <taxon>Actinomycetes</taxon>
        <taxon>Streptosporangiales</taxon>
        <taxon>Streptosporangiaceae</taxon>
        <taxon>Nonomuraea</taxon>
    </lineage>
</organism>
<keyword evidence="1" id="KW-0812">Transmembrane</keyword>
<dbReference type="EMBL" id="JADOGI010000016">
    <property type="protein sequence ID" value="MBF8185660.1"/>
    <property type="molecule type" value="Genomic_DNA"/>
</dbReference>
<feature type="transmembrane region" description="Helical" evidence="1">
    <location>
        <begin position="94"/>
        <end position="115"/>
    </location>
</feature>
<name>A0A931EWX7_9ACTN</name>
<protein>
    <submittedName>
        <fullName evidence="2">Uncharacterized protein</fullName>
    </submittedName>
</protein>
<evidence type="ECO:0000313" key="3">
    <source>
        <dbReference type="Proteomes" id="UP000605361"/>
    </source>
</evidence>
<evidence type="ECO:0000256" key="1">
    <source>
        <dbReference type="SAM" id="Phobius"/>
    </source>
</evidence>
<gene>
    <name evidence="2" type="ORF">ITP53_07890</name>
</gene>
<proteinExistence type="predicted"/>
<feature type="transmembrane region" description="Helical" evidence="1">
    <location>
        <begin position="55"/>
        <end position="73"/>
    </location>
</feature>
<dbReference type="RefSeq" id="WP_195894635.1">
    <property type="nucleotide sequence ID" value="NZ_JADOGI010000016.1"/>
</dbReference>
<keyword evidence="3" id="KW-1185">Reference proteome</keyword>
<keyword evidence="1" id="KW-0472">Membrane</keyword>
<dbReference type="AlphaFoldDB" id="A0A931EWX7"/>
<feature type="transmembrane region" description="Helical" evidence="1">
    <location>
        <begin position="29"/>
        <end position="49"/>
    </location>
</feature>
<accession>A0A931EWX7</accession>
<evidence type="ECO:0000313" key="2">
    <source>
        <dbReference type="EMBL" id="MBF8185660.1"/>
    </source>
</evidence>
<feature type="transmembrane region" description="Helical" evidence="1">
    <location>
        <begin position="127"/>
        <end position="145"/>
    </location>
</feature>
<sequence length="161" mass="17782">MHITPEDAARSLAEIRQTQHRALRSAPPLFPSWYLVAVWTFVAGIQLVTEVTPPWVLWIGVPVLAIGLAVAVVKFTNDIRHQSLRPHASVMDPWSWVGLAGWIVVTTLGSIMLTFGLQSLEVDHPRTIMGAIMVAVVAASAPLLTRWMSRRTARRAATSDR</sequence>
<reference evidence="2" key="1">
    <citation type="submission" date="2020-11" db="EMBL/GenBank/DDBJ databases">
        <title>Whole-genome analyses of Nonomuraea sp. K274.</title>
        <authorList>
            <person name="Veyisoglu A."/>
        </authorList>
    </citation>
    <scope>NUCLEOTIDE SEQUENCE</scope>
    <source>
        <strain evidence="2">K274</strain>
    </source>
</reference>
<dbReference type="Proteomes" id="UP000605361">
    <property type="component" value="Unassembled WGS sequence"/>
</dbReference>